<accession>A0ABU4WHZ5</accession>
<evidence type="ECO:0000256" key="4">
    <source>
        <dbReference type="ARBA" id="ARBA00022801"/>
    </source>
</evidence>
<comment type="caution">
    <text evidence="12">The sequence shown here is derived from an EMBL/GenBank/DDBJ whole genome shotgun (WGS) entry which is preliminary data.</text>
</comment>
<keyword evidence="13" id="KW-1185">Reference proteome</keyword>
<dbReference type="PANTHER" id="PTHR43660">
    <property type="entry name" value="DIPEPTIDYL CARBOXYPEPTIDASE"/>
    <property type="match status" value="1"/>
</dbReference>
<dbReference type="PANTHER" id="PTHR43660:SF1">
    <property type="entry name" value="DIPEPTIDYL CARBOXYPEPTIDASE"/>
    <property type="match status" value="1"/>
</dbReference>
<gene>
    <name evidence="12" type="ORF">MOX91_08365</name>
</gene>
<protein>
    <recommendedName>
        <fullName evidence="8">oligopeptidase A</fullName>
        <ecNumber evidence="8">3.4.24.70</ecNumber>
    </recommendedName>
</protein>
<dbReference type="Pfam" id="PF01432">
    <property type="entry name" value="Peptidase_M3"/>
    <property type="match status" value="1"/>
</dbReference>
<evidence type="ECO:0000256" key="9">
    <source>
        <dbReference type="RuleBase" id="RU003435"/>
    </source>
</evidence>
<sequence length="664" mass="75982">MNKENNPFLSNIFPPDFNLMTPEAADEAITFALDKARQNISKIEELPQSETNFENVIRALDNSSTLLDEVWNIANHIESVSSTPEMREVLNRRDAEVSDFSSSICINAKLWEKIKIVRDSGVKFEGEEKILLDETVRDFVENGANLPPEGKEKLRELDAKLSSLTRKFSENALDALNAFELNVLDKSELDGMPESALSLARKKAEAKKLDGYLITLDAPIFAPVMSHCKNENLRKKLWRAYSELCASGEFDNTQIMREIIEIRNKKAELLGNKNFADYVLNSRMAKNGKTALNFVEDLRGKIESSFKKDILEIENFAKKSPIEPWNGAFYAENMRKEKYDFDSESFRPYIPLDSALQGAFSLAKSLYLLDIKKSEAPSWHSSVMFFDVFDENKKHIASFYADLFPRKGKRSGAWMNLFKQDTENAPKLGLIAANFNEASSDKPSLLNHDELSTLFHEFGHLLHFILMDCKERGLRDVAWDFVELPSQIMENWCNKKEALDTFARHYKTGELLPEELFEKFDRARKFRAATACMRQLSFAKIDLDLHMRPDDFLNGDIEEKAREALKGYTQKYTQTPRTILTHFTHIFGDPVGYAAGYYSYKWAEALDADAFTRFEKEGLFNRQTGKDFADCILKVGSSVPPEKAFENFMKRPLNPDALIKRTIG</sequence>
<dbReference type="InterPro" id="IPR045090">
    <property type="entry name" value="Pept_M3A_M3B"/>
</dbReference>
<evidence type="ECO:0000313" key="13">
    <source>
        <dbReference type="Proteomes" id="UP001275932"/>
    </source>
</evidence>
<evidence type="ECO:0000256" key="3">
    <source>
        <dbReference type="ARBA" id="ARBA00022723"/>
    </source>
</evidence>
<evidence type="ECO:0000256" key="7">
    <source>
        <dbReference type="ARBA" id="ARBA00024603"/>
    </source>
</evidence>
<dbReference type="InterPro" id="IPR001567">
    <property type="entry name" value="Pept_M3A_M3B_dom"/>
</dbReference>
<dbReference type="InterPro" id="IPR045666">
    <property type="entry name" value="OpdA_N"/>
</dbReference>
<dbReference type="Gene3D" id="3.40.390.10">
    <property type="entry name" value="Collagenase (Catalytic Domain)"/>
    <property type="match status" value="1"/>
</dbReference>
<comment type="similarity">
    <text evidence="1 9">Belongs to the peptidase M3 family.</text>
</comment>
<name>A0ABU4WHZ5_9BACT</name>
<keyword evidence="2 9" id="KW-0645">Protease</keyword>
<dbReference type="InterPro" id="IPR024077">
    <property type="entry name" value="Neurolysin/TOP_dom2"/>
</dbReference>
<evidence type="ECO:0000313" key="12">
    <source>
        <dbReference type="EMBL" id="MDX8416182.1"/>
    </source>
</evidence>
<keyword evidence="4 9" id="KW-0378">Hydrolase</keyword>
<dbReference type="Gene3D" id="1.10.1370.40">
    <property type="match status" value="1"/>
</dbReference>
<comment type="catalytic activity">
    <reaction evidence="7">
        <text>Hydrolysis of oligopeptides, with broad specificity. Gly or Ala commonly occur as P1 or P1' residues, but more distant residues are also important, as is shown by the fact that Z-Gly-Pro-Gly-|-Gly-Pro-Ala is cleaved, but not Z-(Gly)(5).</text>
        <dbReference type="EC" id="3.4.24.70"/>
    </reaction>
</comment>
<evidence type="ECO:0000256" key="6">
    <source>
        <dbReference type="ARBA" id="ARBA00023049"/>
    </source>
</evidence>
<keyword evidence="5 9" id="KW-0862">Zinc</keyword>
<organism evidence="12 13">
    <name type="scientific">Intestinicryptomonas porci</name>
    <dbReference type="NCBI Taxonomy" id="2926320"/>
    <lineage>
        <taxon>Bacteria</taxon>
        <taxon>Pseudomonadati</taxon>
        <taxon>Verrucomicrobiota</taxon>
        <taxon>Opitutia</taxon>
        <taxon>Opitutales</taxon>
        <taxon>Intestinicryptomonaceae</taxon>
        <taxon>Intestinicryptomonas</taxon>
    </lineage>
</organism>
<dbReference type="InterPro" id="IPR034005">
    <property type="entry name" value="M3A_DCP"/>
</dbReference>
<comment type="cofactor">
    <cofactor evidence="9">
        <name>Zn(2+)</name>
        <dbReference type="ChEBI" id="CHEBI:29105"/>
    </cofactor>
    <text evidence="9">Binds 1 zinc ion.</text>
</comment>
<dbReference type="Pfam" id="PF19310">
    <property type="entry name" value="TOP_N"/>
    <property type="match status" value="1"/>
</dbReference>
<proteinExistence type="inferred from homology"/>
<dbReference type="CDD" id="cd06456">
    <property type="entry name" value="M3A_DCP"/>
    <property type="match status" value="1"/>
</dbReference>
<evidence type="ECO:0000259" key="10">
    <source>
        <dbReference type="Pfam" id="PF01432"/>
    </source>
</evidence>
<evidence type="ECO:0000259" key="11">
    <source>
        <dbReference type="Pfam" id="PF19310"/>
    </source>
</evidence>
<feature type="domain" description="Oligopeptidase A N-terminal" evidence="11">
    <location>
        <begin position="32"/>
        <end position="147"/>
    </location>
</feature>
<dbReference type="EC" id="3.4.24.70" evidence="8"/>
<dbReference type="EMBL" id="JALBUT010000010">
    <property type="protein sequence ID" value="MDX8416182.1"/>
    <property type="molecule type" value="Genomic_DNA"/>
</dbReference>
<evidence type="ECO:0000256" key="5">
    <source>
        <dbReference type="ARBA" id="ARBA00022833"/>
    </source>
</evidence>
<evidence type="ECO:0000256" key="2">
    <source>
        <dbReference type="ARBA" id="ARBA00022670"/>
    </source>
</evidence>
<dbReference type="SUPFAM" id="SSF55486">
    <property type="entry name" value="Metalloproteases ('zincins'), catalytic domain"/>
    <property type="match status" value="1"/>
</dbReference>
<reference evidence="12 13" key="1">
    <citation type="submission" date="2022-03" db="EMBL/GenBank/DDBJ databases">
        <title>Novel taxa within the pig intestine.</title>
        <authorList>
            <person name="Wylensek D."/>
            <person name="Bishof K."/>
            <person name="Afrizal A."/>
            <person name="Clavel T."/>
        </authorList>
    </citation>
    <scope>NUCLEOTIDE SEQUENCE [LARGE SCALE GENOMIC DNA]</scope>
    <source>
        <strain evidence="12 13">CLA-KB-P66</strain>
    </source>
</reference>
<keyword evidence="6 9" id="KW-0482">Metalloprotease</keyword>
<feature type="domain" description="Peptidase M3A/M3B catalytic" evidence="10">
    <location>
        <begin position="224"/>
        <end position="660"/>
    </location>
</feature>
<dbReference type="Gene3D" id="1.10.1370.10">
    <property type="entry name" value="Neurolysin, domain 3"/>
    <property type="match status" value="1"/>
</dbReference>
<dbReference type="Proteomes" id="UP001275932">
    <property type="component" value="Unassembled WGS sequence"/>
</dbReference>
<dbReference type="InterPro" id="IPR024079">
    <property type="entry name" value="MetalloPept_cat_dom_sf"/>
</dbReference>
<evidence type="ECO:0000256" key="8">
    <source>
        <dbReference type="ARBA" id="ARBA00026100"/>
    </source>
</evidence>
<dbReference type="RefSeq" id="WP_370397637.1">
    <property type="nucleotide sequence ID" value="NZ_JALBUT010000010.1"/>
</dbReference>
<evidence type="ECO:0000256" key="1">
    <source>
        <dbReference type="ARBA" id="ARBA00006040"/>
    </source>
</evidence>
<keyword evidence="3 9" id="KW-0479">Metal-binding</keyword>